<feature type="domain" description="DDE" evidence="1">
    <location>
        <begin position="78"/>
        <end position="138"/>
    </location>
</feature>
<evidence type="ECO:0000259" key="1">
    <source>
        <dbReference type="Pfam" id="PF13610"/>
    </source>
</evidence>
<dbReference type="InterPro" id="IPR032874">
    <property type="entry name" value="DDE_dom"/>
</dbReference>
<dbReference type="PANTHER" id="PTHR39967">
    <property type="match status" value="1"/>
</dbReference>
<dbReference type="GeneID" id="24794164"/>
<dbReference type="AlphaFoldDB" id="A0A075WIL9"/>
<dbReference type="HOGENOM" id="CLU_079548_0_0_2"/>
<dbReference type="KEGG" id="afg:AFULGI_00006370"/>
<proteinExistence type="predicted"/>
<accession>A0A075WIL9</accession>
<dbReference type="EMBL" id="CP006577">
    <property type="protein sequence ID" value="AIG97438.1"/>
    <property type="molecule type" value="Genomic_DNA"/>
</dbReference>
<dbReference type="Proteomes" id="UP000028501">
    <property type="component" value="Chromosome"/>
</dbReference>
<dbReference type="Pfam" id="PF13610">
    <property type="entry name" value="DDE_Tnp_IS240"/>
    <property type="match status" value="1"/>
</dbReference>
<sequence>MQSVKEIVKELKVFERNKIPLEVKVLGIAIYIQTSSIRRTARILSEVHPVSKSSVHRWIKKFEEKLPICAEKKERNLVAIDETVVKANGKRYYVYSAVDVERNELILMRVYTTRNWLVTRSFIKEVLNYCENKPKFVIGKAPWLVDALESMGLEYEHQTFRCKKFG</sequence>
<name>A0A075WIL9_ARCFL</name>
<evidence type="ECO:0000313" key="3">
    <source>
        <dbReference type="Proteomes" id="UP000028501"/>
    </source>
</evidence>
<protein>
    <submittedName>
        <fullName evidence="2">Transposase</fullName>
    </submittedName>
</protein>
<gene>
    <name evidence="2" type="ORF">AFULGI_00006370</name>
</gene>
<evidence type="ECO:0000313" key="2">
    <source>
        <dbReference type="EMBL" id="AIG97438.1"/>
    </source>
</evidence>
<dbReference type="PANTHER" id="PTHR39967:SF1">
    <property type="entry name" value="ISH14-TYPE TRANSPOSASE HSIRS44"/>
    <property type="match status" value="1"/>
</dbReference>
<dbReference type="RefSeq" id="WP_048095179.1">
    <property type="nucleotide sequence ID" value="NZ_CP006577.1"/>
</dbReference>
<reference evidence="2 3" key="1">
    <citation type="submission" date="2013-07" db="EMBL/GenBank/DDBJ databases">
        <title>Genome of Archaeoglobus fulgidus.</title>
        <authorList>
            <person name="Fiebig A."/>
            <person name="Birkeland N.-K."/>
        </authorList>
    </citation>
    <scope>NUCLEOTIDE SEQUENCE [LARGE SCALE GENOMIC DNA]</scope>
    <source>
        <strain evidence="2 3">DSM 8774</strain>
    </source>
</reference>
<organism evidence="2 3">
    <name type="scientific">Archaeoglobus fulgidus DSM 8774</name>
    <dbReference type="NCBI Taxonomy" id="1344584"/>
    <lineage>
        <taxon>Archaea</taxon>
        <taxon>Methanobacteriati</taxon>
        <taxon>Methanobacteriota</taxon>
        <taxon>Archaeoglobi</taxon>
        <taxon>Archaeoglobales</taxon>
        <taxon>Archaeoglobaceae</taxon>
        <taxon>Archaeoglobus</taxon>
    </lineage>
</organism>